<dbReference type="InterPro" id="IPR006685">
    <property type="entry name" value="MscS_channel_2nd"/>
</dbReference>
<feature type="transmembrane region" description="Helical" evidence="7">
    <location>
        <begin position="126"/>
        <end position="156"/>
    </location>
</feature>
<dbReference type="Pfam" id="PF21088">
    <property type="entry name" value="MS_channel_1st"/>
    <property type="match status" value="1"/>
</dbReference>
<dbReference type="InterPro" id="IPR045276">
    <property type="entry name" value="YbiO_bact"/>
</dbReference>
<feature type="transmembrane region" description="Helical" evidence="7">
    <location>
        <begin position="97"/>
        <end position="120"/>
    </location>
</feature>
<dbReference type="AlphaFoldDB" id="D4S274"/>
<evidence type="ECO:0000256" key="2">
    <source>
        <dbReference type="ARBA" id="ARBA00008017"/>
    </source>
</evidence>
<proteinExistence type="inferred from homology"/>
<dbReference type="Pfam" id="PF00924">
    <property type="entry name" value="MS_channel_2nd"/>
    <property type="match status" value="1"/>
</dbReference>
<evidence type="ECO:0000256" key="3">
    <source>
        <dbReference type="ARBA" id="ARBA00022475"/>
    </source>
</evidence>
<dbReference type="GO" id="GO:0008381">
    <property type="term" value="F:mechanosensitive monoatomic ion channel activity"/>
    <property type="evidence" value="ECO:0007669"/>
    <property type="project" value="InterPro"/>
</dbReference>
<evidence type="ECO:0000313" key="11">
    <source>
        <dbReference type="Proteomes" id="UP000006238"/>
    </source>
</evidence>
<dbReference type="Gene3D" id="2.30.30.60">
    <property type="match status" value="1"/>
</dbReference>
<dbReference type="SUPFAM" id="SSF50182">
    <property type="entry name" value="Sm-like ribonucleoproteins"/>
    <property type="match status" value="1"/>
</dbReference>
<dbReference type="GO" id="GO:0005886">
    <property type="term" value="C:plasma membrane"/>
    <property type="evidence" value="ECO:0007669"/>
    <property type="project" value="UniProtKB-SubCell"/>
</dbReference>
<dbReference type="InterPro" id="IPR011066">
    <property type="entry name" value="MscS_channel_C_sf"/>
</dbReference>
<dbReference type="InterPro" id="IPR010920">
    <property type="entry name" value="LSM_dom_sf"/>
</dbReference>
<sequence>MLIQHRKDVVFMKKRSVAGRFISLGIAVVLLIVGISVGFKMDVFKNFKDVAGTVHFNGTILLKIIIVIALLFAVNAVLQLLFGLFRGKTGRVGTMGAVVASLVKYAIVIVGFCWVLTLIGVNVSTIFASLGIVALVLGFGAESLVADVVTGIFILFENQFNVGDIIEVNGFRGTVESIGIRTISLKDTGGNTKIINNSDLKNIINRSESGSVAVCEIGVSYNTDLEDFEKRIGAVLKNIKEKNSTVFIGDVSYLGVEELGDSQVVLKFKADVEEKNLFSGRRLLNKELKCAFDKEGFEIPFPQVDVHNR</sequence>
<name>D4S274_9FIRM</name>
<dbReference type="EMBL" id="ABWN01000037">
    <property type="protein sequence ID" value="EFF67631.1"/>
    <property type="molecule type" value="Genomic_DNA"/>
</dbReference>
<keyword evidence="5 7" id="KW-1133">Transmembrane helix</keyword>
<dbReference type="SUPFAM" id="SSF82689">
    <property type="entry name" value="Mechanosensitive channel protein MscS (YggB), C-terminal domain"/>
    <property type="match status" value="1"/>
</dbReference>
<dbReference type="PANTHER" id="PTHR30460:SF0">
    <property type="entry name" value="MODERATE CONDUCTANCE MECHANOSENSITIVE CHANNEL YBIO"/>
    <property type="match status" value="1"/>
</dbReference>
<dbReference type="InterPro" id="IPR011014">
    <property type="entry name" value="MscS_channel_TM-2"/>
</dbReference>
<dbReference type="Gene3D" id="3.30.70.100">
    <property type="match status" value="1"/>
</dbReference>
<dbReference type="PANTHER" id="PTHR30460">
    <property type="entry name" value="MODERATE CONDUCTANCE MECHANOSENSITIVE CHANNEL YBIO"/>
    <property type="match status" value="1"/>
</dbReference>
<dbReference type="InterPro" id="IPR049142">
    <property type="entry name" value="MS_channel_1st"/>
</dbReference>
<comment type="subcellular location">
    <subcellularLocation>
        <location evidence="1">Cell membrane</location>
        <topology evidence="1">Multi-pass membrane protein</topology>
    </subcellularLocation>
</comment>
<evidence type="ECO:0000256" key="6">
    <source>
        <dbReference type="ARBA" id="ARBA00023136"/>
    </source>
</evidence>
<keyword evidence="3" id="KW-1003">Cell membrane</keyword>
<dbReference type="SUPFAM" id="SSF82861">
    <property type="entry name" value="Mechanosensitive channel protein MscS (YggB), transmembrane region"/>
    <property type="match status" value="1"/>
</dbReference>
<keyword evidence="6 7" id="KW-0472">Membrane</keyword>
<feature type="domain" description="Mechanosensitive ion channel transmembrane helices 2/3" evidence="9">
    <location>
        <begin position="102"/>
        <end position="141"/>
    </location>
</feature>
<evidence type="ECO:0000256" key="5">
    <source>
        <dbReference type="ARBA" id="ARBA00022989"/>
    </source>
</evidence>
<protein>
    <submittedName>
        <fullName evidence="10">Transporter, small conductance mechanosensitive ion channel MscS family protein</fullName>
    </submittedName>
</protein>
<dbReference type="Gene3D" id="1.10.287.1260">
    <property type="match status" value="1"/>
</dbReference>
<dbReference type="Proteomes" id="UP000006238">
    <property type="component" value="Unassembled WGS sequence"/>
</dbReference>
<keyword evidence="11" id="KW-1185">Reference proteome</keyword>
<evidence type="ECO:0000259" key="9">
    <source>
        <dbReference type="Pfam" id="PF21088"/>
    </source>
</evidence>
<evidence type="ECO:0000256" key="1">
    <source>
        <dbReference type="ARBA" id="ARBA00004651"/>
    </source>
</evidence>
<evidence type="ECO:0000256" key="4">
    <source>
        <dbReference type="ARBA" id="ARBA00022692"/>
    </source>
</evidence>
<comment type="similarity">
    <text evidence="2">Belongs to the MscS (TC 1.A.23) family.</text>
</comment>
<feature type="transmembrane region" description="Helical" evidence="7">
    <location>
        <begin position="21"/>
        <end position="40"/>
    </location>
</feature>
<dbReference type="eggNOG" id="COG0668">
    <property type="taxonomic scope" value="Bacteria"/>
</dbReference>
<feature type="domain" description="Mechanosensitive ion channel MscS" evidence="8">
    <location>
        <begin position="144"/>
        <end position="207"/>
    </location>
</feature>
<keyword evidence="4 7" id="KW-0812">Transmembrane</keyword>
<comment type="caution">
    <text evidence="10">The sequence shown here is derived from an EMBL/GenBank/DDBJ whole genome shotgun (WGS) entry which is preliminary data.</text>
</comment>
<accession>D4S274</accession>
<organism evidence="10 11">
    <name type="scientific">Eshraghiella crossota DSM 2876</name>
    <dbReference type="NCBI Taxonomy" id="511680"/>
    <lineage>
        <taxon>Bacteria</taxon>
        <taxon>Bacillati</taxon>
        <taxon>Bacillota</taxon>
        <taxon>Clostridia</taxon>
        <taxon>Lachnospirales</taxon>
        <taxon>Lachnospiraceae</taxon>
        <taxon>Eshraghiella</taxon>
    </lineage>
</organism>
<evidence type="ECO:0000259" key="8">
    <source>
        <dbReference type="Pfam" id="PF00924"/>
    </source>
</evidence>
<evidence type="ECO:0000256" key="7">
    <source>
        <dbReference type="SAM" id="Phobius"/>
    </source>
</evidence>
<dbReference type="InterPro" id="IPR023408">
    <property type="entry name" value="MscS_beta-dom_sf"/>
</dbReference>
<evidence type="ECO:0000313" key="10">
    <source>
        <dbReference type="EMBL" id="EFF67631.1"/>
    </source>
</evidence>
<feature type="transmembrane region" description="Helical" evidence="7">
    <location>
        <begin position="60"/>
        <end position="85"/>
    </location>
</feature>
<gene>
    <name evidence="10" type="ORF">BUTYVIB_02196</name>
</gene>
<reference evidence="10 11" key="1">
    <citation type="submission" date="2010-02" db="EMBL/GenBank/DDBJ databases">
        <authorList>
            <person name="Weinstock G."/>
            <person name="Sodergren E."/>
            <person name="Clifton S."/>
            <person name="Fulton L."/>
            <person name="Fulton B."/>
            <person name="Courtney L."/>
            <person name="Fronick C."/>
            <person name="Harrison M."/>
            <person name="Strong C."/>
            <person name="Farmer C."/>
            <person name="Delahaunty K."/>
            <person name="Markovic C."/>
            <person name="Hall O."/>
            <person name="Minx P."/>
            <person name="Tomlinson C."/>
            <person name="Mitreva M."/>
            <person name="Nelson J."/>
            <person name="Hou S."/>
            <person name="Wollam A."/>
            <person name="Pepin K.H."/>
            <person name="Johnson M."/>
            <person name="Bhonagiri V."/>
            <person name="Zhang X."/>
            <person name="Suruliraj S."/>
            <person name="Warren W."/>
            <person name="Chinwalla A."/>
            <person name="Mardis E.R."/>
            <person name="Wilson R.K."/>
        </authorList>
    </citation>
    <scope>NUCLEOTIDE SEQUENCE [LARGE SCALE GENOMIC DNA]</scope>
    <source>
        <strain evidence="10 11">DSM 2876</strain>
    </source>
</reference>
<dbReference type="HOGENOM" id="CLU_037945_8_2_9"/>